<keyword evidence="3" id="KW-0805">Transcription regulation</keyword>
<dbReference type="InterPro" id="IPR011006">
    <property type="entry name" value="CheY-like_superfamily"/>
</dbReference>
<feature type="DNA-binding region" description="OmpR/PhoB-type" evidence="7">
    <location>
        <begin position="135"/>
        <end position="233"/>
    </location>
</feature>
<dbReference type="InterPro" id="IPR039420">
    <property type="entry name" value="WalR-like"/>
</dbReference>
<organism evidence="10 11">
    <name type="scientific">Lancefieldella parvula</name>
    <dbReference type="NCBI Taxonomy" id="1382"/>
    <lineage>
        <taxon>Bacteria</taxon>
        <taxon>Bacillati</taxon>
        <taxon>Actinomycetota</taxon>
        <taxon>Coriobacteriia</taxon>
        <taxon>Coriobacteriales</taxon>
        <taxon>Atopobiaceae</taxon>
        <taxon>Lancefieldella</taxon>
    </lineage>
</organism>
<dbReference type="GO" id="GO:0005829">
    <property type="term" value="C:cytosol"/>
    <property type="evidence" value="ECO:0007669"/>
    <property type="project" value="TreeGrafter"/>
</dbReference>
<proteinExistence type="predicted"/>
<evidence type="ECO:0000313" key="10">
    <source>
        <dbReference type="EMBL" id="MBF4802237.1"/>
    </source>
</evidence>
<accession>A0A9D6ADF2</accession>
<dbReference type="PROSITE" id="PS51755">
    <property type="entry name" value="OMPR_PHOB"/>
    <property type="match status" value="1"/>
</dbReference>
<dbReference type="AlphaFoldDB" id="A0A9D6ADF2"/>
<evidence type="ECO:0000256" key="7">
    <source>
        <dbReference type="PROSITE-ProRule" id="PRU01091"/>
    </source>
</evidence>
<dbReference type="Proteomes" id="UP000787322">
    <property type="component" value="Unassembled WGS sequence"/>
</dbReference>
<evidence type="ECO:0000256" key="1">
    <source>
        <dbReference type="ARBA" id="ARBA00022553"/>
    </source>
</evidence>
<dbReference type="PANTHER" id="PTHR48111">
    <property type="entry name" value="REGULATOR OF RPOS"/>
    <property type="match status" value="1"/>
</dbReference>
<dbReference type="InterPro" id="IPR001789">
    <property type="entry name" value="Sig_transdc_resp-reg_receiver"/>
</dbReference>
<gene>
    <name evidence="10" type="ORF">HXK24_00165</name>
</gene>
<dbReference type="Pfam" id="PF00486">
    <property type="entry name" value="Trans_reg_C"/>
    <property type="match status" value="1"/>
</dbReference>
<protein>
    <submittedName>
        <fullName evidence="10">Response regulator transcription factor</fullName>
    </submittedName>
</protein>
<dbReference type="Pfam" id="PF00072">
    <property type="entry name" value="Response_reg"/>
    <property type="match status" value="1"/>
</dbReference>
<dbReference type="Gene3D" id="1.10.10.10">
    <property type="entry name" value="Winged helix-like DNA-binding domain superfamily/Winged helix DNA-binding domain"/>
    <property type="match status" value="1"/>
</dbReference>
<evidence type="ECO:0000256" key="3">
    <source>
        <dbReference type="ARBA" id="ARBA00023015"/>
    </source>
</evidence>
<dbReference type="FunFam" id="1.10.10.10:FF:000005">
    <property type="entry name" value="Two-component system response regulator"/>
    <property type="match status" value="1"/>
</dbReference>
<dbReference type="Gene3D" id="6.10.250.690">
    <property type="match status" value="1"/>
</dbReference>
<dbReference type="CDD" id="cd00383">
    <property type="entry name" value="trans_reg_C"/>
    <property type="match status" value="1"/>
</dbReference>
<sequence>MIKVLIVEDEEKIARFVELELKHEGYEVDKALDGRTGAEKALSNDYDLILLDVLLPQLNGLEVLRRIRREKNTPTIMLTARDSVMDKVAGLDAGADDYLTKPFAIEELLARIRVALKHHEADSLNSPAIPQTAATSTFTIKGVSLDVDRREVCVENDTIELTTKEFEVLRMLMGHAGVVMSRERIASEALGYEFAGETNNVDVHIAHLRAKIDDRYNIKLITTVRGVGYVIREA</sequence>
<dbReference type="PANTHER" id="PTHR48111:SF22">
    <property type="entry name" value="REGULATOR OF RPOS"/>
    <property type="match status" value="1"/>
</dbReference>
<dbReference type="GO" id="GO:0032993">
    <property type="term" value="C:protein-DNA complex"/>
    <property type="evidence" value="ECO:0007669"/>
    <property type="project" value="TreeGrafter"/>
</dbReference>
<dbReference type="SUPFAM" id="SSF46894">
    <property type="entry name" value="C-terminal effector domain of the bipartite response regulators"/>
    <property type="match status" value="1"/>
</dbReference>
<comment type="caution">
    <text evidence="10">The sequence shown here is derived from an EMBL/GenBank/DDBJ whole genome shotgun (WGS) entry which is preliminary data.</text>
</comment>
<keyword evidence="2" id="KW-0902">Two-component regulatory system</keyword>
<evidence type="ECO:0000259" key="9">
    <source>
        <dbReference type="PROSITE" id="PS51755"/>
    </source>
</evidence>
<name>A0A9D6ADF2_9ACTN</name>
<dbReference type="SMART" id="SM00862">
    <property type="entry name" value="Trans_reg_C"/>
    <property type="match status" value="1"/>
</dbReference>
<dbReference type="SMART" id="SM00448">
    <property type="entry name" value="REC"/>
    <property type="match status" value="1"/>
</dbReference>
<feature type="domain" description="Response regulatory" evidence="8">
    <location>
        <begin position="3"/>
        <end position="116"/>
    </location>
</feature>
<evidence type="ECO:0000313" key="11">
    <source>
        <dbReference type="Proteomes" id="UP000787322"/>
    </source>
</evidence>
<evidence type="ECO:0000259" key="8">
    <source>
        <dbReference type="PROSITE" id="PS50110"/>
    </source>
</evidence>
<evidence type="ECO:0000256" key="4">
    <source>
        <dbReference type="ARBA" id="ARBA00023125"/>
    </source>
</evidence>
<dbReference type="Gene3D" id="3.40.50.2300">
    <property type="match status" value="1"/>
</dbReference>
<evidence type="ECO:0000256" key="2">
    <source>
        <dbReference type="ARBA" id="ARBA00023012"/>
    </source>
</evidence>
<feature type="modified residue" description="4-aspartylphosphate" evidence="6">
    <location>
        <position position="52"/>
    </location>
</feature>
<dbReference type="GO" id="GO:0000156">
    <property type="term" value="F:phosphorelay response regulator activity"/>
    <property type="evidence" value="ECO:0007669"/>
    <property type="project" value="TreeGrafter"/>
</dbReference>
<dbReference type="EMBL" id="JABZGU010000002">
    <property type="protein sequence ID" value="MBF4802237.1"/>
    <property type="molecule type" value="Genomic_DNA"/>
</dbReference>
<keyword evidence="4 7" id="KW-0238">DNA-binding</keyword>
<dbReference type="FunFam" id="3.40.50.2300:FF:000001">
    <property type="entry name" value="DNA-binding response regulator PhoB"/>
    <property type="match status" value="1"/>
</dbReference>
<dbReference type="CDD" id="cd17574">
    <property type="entry name" value="REC_OmpR"/>
    <property type="match status" value="1"/>
</dbReference>
<dbReference type="InterPro" id="IPR001867">
    <property type="entry name" value="OmpR/PhoB-type_DNA-bd"/>
</dbReference>
<reference evidence="10" key="1">
    <citation type="submission" date="2020-04" db="EMBL/GenBank/DDBJ databases">
        <title>Deep metagenomics examines the oral microbiome during advanced dental caries in children, revealing novel taxa and co-occurrences with host molecules.</title>
        <authorList>
            <person name="Baker J.L."/>
            <person name="Morton J.T."/>
            <person name="Dinis M."/>
            <person name="Alvarez R."/>
            <person name="Tran N.C."/>
            <person name="Knight R."/>
            <person name="Edlund A."/>
        </authorList>
    </citation>
    <scope>NUCLEOTIDE SEQUENCE</scope>
    <source>
        <strain evidence="10">JCVI_3_bin.11</strain>
    </source>
</reference>
<dbReference type="GO" id="GO:0006355">
    <property type="term" value="P:regulation of DNA-templated transcription"/>
    <property type="evidence" value="ECO:0007669"/>
    <property type="project" value="InterPro"/>
</dbReference>
<dbReference type="SUPFAM" id="SSF52172">
    <property type="entry name" value="CheY-like"/>
    <property type="match status" value="1"/>
</dbReference>
<dbReference type="InterPro" id="IPR016032">
    <property type="entry name" value="Sig_transdc_resp-reg_C-effctor"/>
</dbReference>
<feature type="domain" description="OmpR/PhoB-type" evidence="9">
    <location>
        <begin position="135"/>
        <end position="233"/>
    </location>
</feature>
<dbReference type="InterPro" id="IPR036388">
    <property type="entry name" value="WH-like_DNA-bd_sf"/>
</dbReference>
<keyword evidence="5" id="KW-0804">Transcription</keyword>
<evidence type="ECO:0000256" key="5">
    <source>
        <dbReference type="ARBA" id="ARBA00023163"/>
    </source>
</evidence>
<dbReference type="GO" id="GO:0000976">
    <property type="term" value="F:transcription cis-regulatory region binding"/>
    <property type="evidence" value="ECO:0007669"/>
    <property type="project" value="TreeGrafter"/>
</dbReference>
<keyword evidence="1 6" id="KW-0597">Phosphoprotein</keyword>
<dbReference type="PROSITE" id="PS50110">
    <property type="entry name" value="RESPONSE_REGULATORY"/>
    <property type="match status" value="1"/>
</dbReference>
<evidence type="ECO:0000256" key="6">
    <source>
        <dbReference type="PROSITE-ProRule" id="PRU00169"/>
    </source>
</evidence>